<organism evidence="1 2">
    <name type="scientific">Mycobacterium intracellulare</name>
    <dbReference type="NCBI Taxonomy" id="1767"/>
    <lineage>
        <taxon>Bacteria</taxon>
        <taxon>Bacillati</taxon>
        <taxon>Actinomycetota</taxon>
        <taxon>Actinomycetes</taxon>
        <taxon>Mycobacteriales</taxon>
        <taxon>Mycobacteriaceae</taxon>
        <taxon>Mycobacterium</taxon>
        <taxon>Mycobacterium avium complex (MAC)</taxon>
    </lineage>
</organism>
<sequence>MAEGGAGGKEVGRISIRVVPNLDKFWRDLKAKIEEAEKALEGKIRFTADFDSRGLREKVDAAAKTAGDKVKFKADLDQSDFAKTLAEAKALASEAGLKLKVDIRDKEAEAKLAATLLKLKAEAAAAKIKVNVDVDRKINRKGGFLSGIGDGISGLASGAGGALKALSDDTTLIAAAIVSVGAPALALLAGGLAALPALIAGVAVPLGVLTLGFKGIGQALDASGILSEGKKGKQGVGPALKALQDTLAKKFQDGFTPIFQRLAPMLPAIGTALLPIADRIVGMASALTDVVTSSSGMKAIQTTIDGIAQAMSVITPGIKAFADGLLNLIAGGSKSLPGFARVFDNFATRFQGWVDKVSTNDWWGTSPLSRGIGAFQGVLDHLLQGLGKIASGAFDLLQDPKFVQNMEKFVDSIATLVTNSLPALKEIFGELAGILDKIANFHQPKWMKDFLNEDARNPGPNKKPDVLFPDFDTSDNFNVNWGSIWDKIKSAFKMPNVAEGGNPFGKLGDWISSAVDGINWGGIWNKITTWFNSTADSLGANPFGKIGEWFSSAFDSIDWSGIWSKVTSVFDTSGGSLGGSMLGDLGAKIKEAFSGIDLSGIWSSITQGASGMWDSVVGAARTAWNSIVEAVQTAGGNVVSFVQGLPGKIVAALGDLGGLLVAAGKAAMDGLLSGIKQGAEAVYNFVKGIADKIASLKGPLPYDRKVLIPNGQALMTGLQDGLEGGFEGVLGRAKAMAQQISDAMAQGIKPAGIKDQLKQTLDAIGAEYNQLRLQKDQAPDKATKATISDQMKQLQLVRDQLRVQSDQLGITNKNADGQSTVTDQLGQQFGKMIDIGKSFAMANVSQFEKDVGISGSGALPTLAEQGIGWLTSTLSNLASGAIGGGGTTIQVNSVDDALAARQNILNKQALQYAGR</sequence>
<proteinExistence type="predicted"/>
<evidence type="ECO:0008006" key="3">
    <source>
        <dbReference type="Google" id="ProtNLM"/>
    </source>
</evidence>
<dbReference type="RefSeq" id="WP_317727143.1">
    <property type="nucleotide sequence ID" value="NZ_JAWLLC010000002.1"/>
</dbReference>
<dbReference type="Proteomes" id="UP001187143">
    <property type="component" value="Unassembled WGS sequence"/>
</dbReference>
<evidence type="ECO:0000313" key="2">
    <source>
        <dbReference type="Proteomes" id="UP001187143"/>
    </source>
</evidence>
<accession>A0AAE4R7W3</accession>
<comment type="caution">
    <text evidence="1">The sequence shown here is derived from an EMBL/GenBank/DDBJ whole genome shotgun (WGS) entry which is preliminary data.</text>
</comment>
<dbReference type="EMBL" id="JAWLLD010000001">
    <property type="protein sequence ID" value="MDV7010834.1"/>
    <property type="molecule type" value="Genomic_DNA"/>
</dbReference>
<dbReference type="AlphaFoldDB" id="A0AAE4R7W3"/>
<name>A0AAE4R7W3_MYCIT</name>
<protein>
    <recommendedName>
        <fullName evidence="3">Tape measure protein</fullName>
    </recommendedName>
</protein>
<reference evidence="1" key="1">
    <citation type="submission" date="2023-10" db="EMBL/GenBank/DDBJ databases">
        <title>Characterization and genome sequence of Mycobacterium intracellulare ABSURDO, a novel pathogenic isolate with three colony morphotypes that vary in growth and acid-fastness.</title>
        <authorList>
            <person name="Jude B.A."/>
            <person name="Robinson R.T."/>
        </authorList>
    </citation>
    <scope>NUCLEOTIDE SEQUENCE</scope>
    <source>
        <strain evidence="1">ABSURDO Component B</strain>
    </source>
</reference>
<gene>
    <name evidence="1" type="ORF">R4F53_00745</name>
</gene>
<evidence type="ECO:0000313" key="1">
    <source>
        <dbReference type="EMBL" id="MDV7010834.1"/>
    </source>
</evidence>